<dbReference type="InterPro" id="IPR052155">
    <property type="entry name" value="Biofilm_reg_signaling"/>
</dbReference>
<dbReference type="InterPro" id="IPR007892">
    <property type="entry name" value="CHASE4"/>
</dbReference>
<name>A0ABQ0GUI4_9HYPH</name>
<dbReference type="Pfam" id="PF00563">
    <property type="entry name" value="EAL"/>
    <property type="match status" value="1"/>
</dbReference>
<dbReference type="SUPFAM" id="SSF141868">
    <property type="entry name" value="EAL domain-like"/>
    <property type="match status" value="1"/>
</dbReference>
<keyword evidence="1" id="KW-0812">Transmembrane</keyword>
<dbReference type="RefSeq" id="WP_407863354.1">
    <property type="nucleotide sequence ID" value="NZ_BAAFZP010000001.1"/>
</dbReference>
<organism evidence="4 5">
    <name type="scientific">Phyllobacterium phragmitis</name>
    <dbReference type="NCBI Taxonomy" id="2670329"/>
    <lineage>
        <taxon>Bacteria</taxon>
        <taxon>Pseudomonadati</taxon>
        <taxon>Pseudomonadota</taxon>
        <taxon>Alphaproteobacteria</taxon>
        <taxon>Hyphomicrobiales</taxon>
        <taxon>Phyllobacteriaceae</taxon>
        <taxon>Phyllobacterium</taxon>
    </lineage>
</organism>
<dbReference type="SMART" id="SM00052">
    <property type="entry name" value="EAL"/>
    <property type="match status" value="1"/>
</dbReference>
<feature type="domain" description="GGDEF" evidence="3">
    <location>
        <begin position="340"/>
        <end position="473"/>
    </location>
</feature>
<keyword evidence="1" id="KW-1133">Transmembrane helix</keyword>
<dbReference type="PANTHER" id="PTHR44757">
    <property type="entry name" value="DIGUANYLATE CYCLASE DGCP"/>
    <property type="match status" value="1"/>
</dbReference>
<evidence type="ECO:0000313" key="5">
    <source>
        <dbReference type="Proteomes" id="UP001628091"/>
    </source>
</evidence>
<reference evidence="4 5" key="1">
    <citation type="submission" date="2024-10" db="EMBL/GenBank/DDBJ databases">
        <title>Isolation, draft genome sequencing and identification of Phyllobacterium sp. NSA23, isolated from leaf soil.</title>
        <authorList>
            <person name="Akita H."/>
        </authorList>
    </citation>
    <scope>NUCLEOTIDE SEQUENCE [LARGE SCALE GENOMIC DNA]</scope>
    <source>
        <strain evidence="4 5">NSA23</strain>
    </source>
</reference>
<dbReference type="InterPro" id="IPR000160">
    <property type="entry name" value="GGDEF_dom"/>
</dbReference>
<comment type="caution">
    <text evidence="4">The sequence shown here is derived from an EMBL/GenBank/DDBJ whole genome shotgun (WGS) entry which is preliminary data.</text>
</comment>
<evidence type="ECO:0000256" key="1">
    <source>
        <dbReference type="SAM" id="Phobius"/>
    </source>
</evidence>
<dbReference type="Proteomes" id="UP001628091">
    <property type="component" value="Unassembled WGS sequence"/>
</dbReference>
<sequence length="743" mass="81704">MQRLSNEPGHRHFFLKTGLPIMLAAIAVAIAFCTLIIWSSHETDQVAIERQERLVALVVSQLRASLAHDQESVTVWDDAVKAVKSGTADHEWIDTNLGTWMHTYFGHDGAYILDPFDRPVYAFLGGEVAKPSAYDKIASSAEPLVKALRAKLRASDTTGINDKILTPGESDLSVIAGHPAVISVKPIVSDSGKIRQTPGSEYLHVAVRFLDGSFTQELQKDYLFKGLRFSWHNDNSSDEASYALKSVSGKTIGYFIWEPYRPGSSVLDSIMPTLIALLAAILTTIAALVAILHKRSIKLQMSEARLHHLALHDPLTGLPNRTLFNARLDQALERLQRSKGKLAILYLDLDRFKQVNDTLGHPAGDELIREFAERLKKLAGDTNTVSRIGGDEFTIIVPDLKRVKDIHHFCQRIIDTVRHPFDLYGSQVFVGVSIGVAFAPADGLERTELTRKADVALYHAKSTGRSRYAVFGKDMDTLLQARRNIEQDLRTALQAGDQIQVYYQPIYSASSRKMTGVEALLRWHHPTKGWISPDVFISIAEEAGLIEALGEKVLREACTAAKAWPLGTIAVNVSAIELRNPSYAKRVAKLLSSLGMDPHRLELEMTESALTDSLGQCEENVKALRELGVRIALDDFGTGFSSLSRLQRLDVDRIKIDRSFIKGFGSTNGDEAIVQAIVELARATALKTTAEGVETDEQGKCLEQIGCDNLQGFFLSRPLPAGEIDALLGAGPSSRLAEDATAP</sequence>
<dbReference type="CDD" id="cd01948">
    <property type="entry name" value="EAL"/>
    <property type="match status" value="1"/>
</dbReference>
<keyword evidence="1" id="KW-0472">Membrane</keyword>
<dbReference type="PROSITE" id="PS50887">
    <property type="entry name" value="GGDEF"/>
    <property type="match status" value="1"/>
</dbReference>
<dbReference type="InterPro" id="IPR043128">
    <property type="entry name" value="Rev_trsase/Diguanyl_cyclase"/>
</dbReference>
<dbReference type="Gene3D" id="3.30.70.270">
    <property type="match status" value="1"/>
</dbReference>
<evidence type="ECO:0000259" key="3">
    <source>
        <dbReference type="PROSITE" id="PS50887"/>
    </source>
</evidence>
<dbReference type="SMART" id="SM00267">
    <property type="entry name" value="GGDEF"/>
    <property type="match status" value="1"/>
</dbReference>
<dbReference type="EMBL" id="BAAFZP010000001">
    <property type="protein sequence ID" value="GAB1580329.1"/>
    <property type="molecule type" value="Genomic_DNA"/>
</dbReference>
<dbReference type="SUPFAM" id="SSF55073">
    <property type="entry name" value="Nucleotide cyclase"/>
    <property type="match status" value="1"/>
</dbReference>
<dbReference type="NCBIfam" id="TIGR00254">
    <property type="entry name" value="GGDEF"/>
    <property type="match status" value="1"/>
</dbReference>
<evidence type="ECO:0000313" key="4">
    <source>
        <dbReference type="EMBL" id="GAB1580329.1"/>
    </source>
</evidence>
<feature type="transmembrane region" description="Helical" evidence="1">
    <location>
        <begin position="21"/>
        <end position="40"/>
    </location>
</feature>
<keyword evidence="5" id="KW-1185">Reference proteome</keyword>
<dbReference type="InterPro" id="IPR029787">
    <property type="entry name" value="Nucleotide_cyclase"/>
</dbReference>
<dbReference type="CDD" id="cd01949">
    <property type="entry name" value="GGDEF"/>
    <property type="match status" value="1"/>
</dbReference>
<feature type="transmembrane region" description="Helical" evidence="1">
    <location>
        <begin position="270"/>
        <end position="292"/>
    </location>
</feature>
<gene>
    <name evidence="4" type="ORF">PPNSA23_02720</name>
</gene>
<dbReference type="Gene3D" id="3.20.20.450">
    <property type="entry name" value="EAL domain"/>
    <property type="match status" value="1"/>
</dbReference>
<dbReference type="PANTHER" id="PTHR44757:SF10">
    <property type="entry name" value="MEMBRANE PROTEIN"/>
    <property type="match status" value="1"/>
</dbReference>
<protein>
    <submittedName>
        <fullName evidence="4">EAL domain-containing protein</fullName>
    </submittedName>
</protein>
<dbReference type="InterPro" id="IPR035919">
    <property type="entry name" value="EAL_sf"/>
</dbReference>
<dbReference type="PROSITE" id="PS50883">
    <property type="entry name" value="EAL"/>
    <property type="match status" value="1"/>
</dbReference>
<dbReference type="Pfam" id="PF05228">
    <property type="entry name" value="CHASE4"/>
    <property type="match status" value="1"/>
</dbReference>
<dbReference type="Pfam" id="PF00990">
    <property type="entry name" value="GGDEF"/>
    <property type="match status" value="1"/>
</dbReference>
<feature type="domain" description="EAL" evidence="2">
    <location>
        <begin position="482"/>
        <end position="732"/>
    </location>
</feature>
<dbReference type="InterPro" id="IPR001633">
    <property type="entry name" value="EAL_dom"/>
</dbReference>
<proteinExistence type="predicted"/>
<accession>A0ABQ0GUI4</accession>
<evidence type="ECO:0000259" key="2">
    <source>
        <dbReference type="PROSITE" id="PS50883"/>
    </source>
</evidence>